<dbReference type="Pfam" id="PF00067">
    <property type="entry name" value="p450"/>
    <property type="match status" value="1"/>
</dbReference>
<evidence type="ECO:0000256" key="10">
    <source>
        <dbReference type="ARBA" id="ARBA00022982"/>
    </source>
</evidence>
<sequence>MGLALNLKAPTLCTCRGYDSCNPIRIFSIVGHPATMASQSSSSVPIPQPPPHLLIGNIGAIDSDDAPGSIQRLSDIYGEIFQLQIPGRPGRIIVISSHDTINDCCDGDRFEKPINATLEEVRALTGNGLFTAYPGEKEWGVAHRLLMPVFGPMGIRKMFDDMMDVTTQMLLRWDRFGPKHEIYCSDDFTRLTFDMIGLCAFGYRFNNFYSDKAHPFVEQMVEVLVESGRRATRTGIENKLRVFAEANRQENVRQMHKLCDEIIEERIAHPQPDAKDLLNPMLEGVDKVTGEKMSKELVRYNMVTFLVAGHETTSGTLGFLFFHLLKNPDTYLRAQQEVDDVLGDGPLDIKHIPKLVYIKYAIYEALRFLGPIGINGKHALQKTKIAGKYEVEPEDIILMNLSGLHHDPKVWGDDAHVFRPERFLNGGWENLPPNSWKAFGDGMRACIGRTFAEQEMIMTVALILQKFQVELADPGYQLQVSVTITQKPKDLKIKVRRRPGRTMASLGGVGGAPSSTNPAADDRKAKVAGDASARDAKPITVLYGSNAGTCKSYAEDLETNAARFGFKANVGSLDSATEHIPKDQPIVIIEPSYEGKPADNAKKFTAWLENNADSKMLEGVQYAVFGVGNSDWTHTYHRIPKKTDELFEKMGATRFTETGFVNVKEDIMGPWESWSEQMWTSLREASGTTVEVLDGTLKAEIKAPKFATYLGGKNISYGQVKVNKDLGGAEVGLSKKHMEIELPAGSSYRSGDYMVVLPLNNSDTVKRVMRRFELSPDDTISITGTNKTFLATESHASIYEILMTRVELGTPISQKQLKMLADVTPEDKRASLLEFASDEVYKAKVIPSRYSILDVLEDHPECKLPFAVYLDLLKPLSPRQYSISSSPLANVDFVQAPDGSTVQRLTASITYDVHDEAAWSGENRRFHGVASTYLASREPGEKIKCFTRPTNINFHLPTDPTTPIIMICAGSGLAPMRGFIQERATIKKARNATIGPAILYFGCRHHEKDFIYSEELAQWEAEGVVSVRGCFSKVAPEGHKAQRVPDRMWDERKELAELFGDKGAKLFICGSASKLAKSTGEMCMKIYRDTFPGKTQEDAEAWLEKVKEDRYVSDVFE</sequence>
<comment type="cofactor">
    <cofactor evidence="15">
        <name>FAD</name>
        <dbReference type="ChEBI" id="CHEBI:57692"/>
    </cofactor>
    <cofactor evidence="15">
        <name>FMN</name>
        <dbReference type="ChEBI" id="CHEBI:58210"/>
    </cofactor>
</comment>
<keyword evidence="9 15" id="KW-0521">NADP</keyword>
<keyword evidence="5 15" id="KW-0285">Flavoprotein</keyword>
<dbReference type="SUPFAM" id="SSF63380">
    <property type="entry name" value="Riboflavin synthase domain-like"/>
    <property type="match status" value="1"/>
</dbReference>
<dbReference type="CDD" id="cd06206">
    <property type="entry name" value="bifunctional_CYPOR"/>
    <property type="match status" value="1"/>
</dbReference>
<reference evidence="20" key="1">
    <citation type="submission" date="2019-11" db="EMBL/GenBank/DDBJ databases">
        <title>Bipolaris sorokiniana Genome sequencing.</title>
        <authorList>
            <person name="Wang H."/>
        </authorList>
    </citation>
    <scope>NUCLEOTIDE SEQUENCE</scope>
</reference>
<dbReference type="Gene3D" id="3.40.50.360">
    <property type="match status" value="1"/>
</dbReference>
<feature type="binding site" description="axial binding residue" evidence="16">
    <location>
        <position position="446"/>
    </location>
    <ligand>
        <name>heme</name>
        <dbReference type="ChEBI" id="CHEBI:30413"/>
    </ligand>
    <ligandPart>
        <name>Fe</name>
        <dbReference type="ChEBI" id="CHEBI:18248"/>
    </ligandPart>
</feature>
<dbReference type="GO" id="GO:0020037">
    <property type="term" value="F:heme binding"/>
    <property type="evidence" value="ECO:0007669"/>
    <property type="project" value="UniProtKB-UniRule"/>
</dbReference>
<dbReference type="AlphaFoldDB" id="A0A8H6DRI5"/>
<protein>
    <recommendedName>
        <fullName evidence="15">Bifunctional cytochrome P450/NADPH--P450 reductase</fullName>
    </recommendedName>
    <domain>
        <recommendedName>
            <fullName evidence="15">Cytochrome P450</fullName>
            <ecNumber evidence="15">1.14.14.1</ecNumber>
        </recommendedName>
    </domain>
    <domain>
        <recommendedName>
            <fullName evidence="15">NADPH--cytochrome P450 reductase</fullName>
            <ecNumber evidence="15">1.6.2.4</ecNumber>
        </recommendedName>
    </domain>
</protein>
<dbReference type="InterPro" id="IPR001709">
    <property type="entry name" value="Flavoprot_Pyr_Nucl_cyt_Rdtase"/>
</dbReference>
<dbReference type="EC" id="1.14.14.1" evidence="15"/>
<dbReference type="InterPro" id="IPR017972">
    <property type="entry name" value="Cyt_P450_CS"/>
</dbReference>
<keyword evidence="11 15" id="KW-0560">Oxidoreductase</keyword>
<evidence type="ECO:0000313" key="20">
    <source>
        <dbReference type="EMBL" id="KAF5845163.1"/>
    </source>
</evidence>
<comment type="cofactor">
    <cofactor evidence="1 15 16">
        <name>heme</name>
        <dbReference type="ChEBI" id="CHEBI:30413"/>
    </cofactor>
</comment>
<dbReference type="SUPFAM" id="SSF52343">
    <property type="entry name" value="Ferredoxin reductase-like, C-terminal NADP-linked domain"/>
    <property type="match status" value="1"/>
</dbReference>
<keyword evidence="12 15" id="KW-0408">Iron</keyword>
<organism evidence="20 21">
    <name type="scientific">Cochliobolus sativus</name>
    <name type="common">Common root rot and spot blotch fungus</name>
    <name type="synonym">Bipolaris sorokiniana</name>
    <dbReference type="NCBI Taxonomy" id="45130"/>
    <lineage>
        <taxon>Eukaryota</taxon>
        <taxon>Fungi</taxon>
        <taxon>Dikarya</taxon>
        <taxon>Ascomycota</taxon>
        <taxon>Pezizomycotina</taxon>
        <taxon>Dothideomycetes</taxon>
        <taxon>Pleosporomycetidae</taxon>
        <taxon>Pleosporales</taxon>
        <taxon>Pleosporineae</taxon>
        <taxon>Pleosporaceae</taxon>
        <taxon>Bipolaris</taxon>
    </lineage>
</organism>
<evidence type="ECO:0000256" key="11">
    <source>
        <dbReference type="ARBA" id="ARBA00023002"/>
    </source>
</evidence>
<dbReference type="PANTHER" id="PTHR19384:SF127">
    <property type="entry name" value="BIFUNCTIONAL CYTOCHROME P450_NADPH--P450 REDUCTASE"/>
    <property type="match status" value="1"/>
</dbReference>
<dbReference type="Pfam" id="PF00175">
    <property type="entry name" value="NAD_binding_1"/>
    <property type="match status" value="1"/>
</dbReference>
<evidence type="ECO:0000256" key="12">
    <source>
        <dbReference type="ARBA" id="ARBA00023004"/>
    </source>
</evidence>
<dbReference type="Pfam" id="PF00258">
    <property type="entry name" value="Flavodoxin_1"/>
    <property type="match status" value="1"/>
</dbReference>
<dbReference type="GO" id="GO:0005506">
    <property type="term" value="F:iron ion binding"/>
    <property type="evidence" value="ECO:0007669"/>
    <property type="project" value="UniProtKB-UniRule"/>
</dbReference>
<accession>A0A8H6DRI5</accession>
<dbReference type="PIRSF" id="PIRSF000209">
    <property type="entry name" value="Bifunctional_P450_P450R"/>
    <property type="match status" value="1"/>
</dbReference>
<dbReference type="PRINTS" id="PR00369">
    <property type="entry name" value="FLAVODOXIN"/>
</dbReference>
<keyword evidence="13 15" id="KW-0503">Monooxygenase</keyword>
<proteinExistence type="inferred from homology"/>
<dbReference type="Gene3D" id="1.10.630.10">
    <property type="entry name" value="Cytochrome P450"/>
    <property type="match status" value="1"/>
</dbReference>
<dbReference type="InterPro" id="IPR039261">
    <property type="entry name" value="FNR_nucleotide-bd"/>
</dbReference>
<evidence type="ECO:0000256" key="5">
    <source>
        <dbReference type="ARBA" id="ARBA00022630"/>
    </source>
</evidence>
<dbReference type="Proteomes" id="UP000624244">
    <property type="component" value="Unassembled WGS sequence"/>
</dbReference>
<evidence type="ECO:0000259" key="19">
    <source>
        <dbReference type="PROSITE" id="PS51384"/>
    </source>
</evidence>
<dbReference type="InterPro" id="IPR023206">
    <property type="entry name" value="Bifunctional_P450_P450_red"/>
</dbReference>
<dbReference type="Pfam" id="PF00667">
    <property type="entry name" value="FAD_binding_1"/>
    <property type="match status" value="1"/>
</dbReference>
<keyword evidence="6 15" id="KW-0288">FMN</keyword>
<dbReference type="EMBL" id="WNKQ01000020">
    <property type="protein sequence ID" value="KAF5845163.1"/>
    <property type="molecule type" value="Genomic_DNA"/>
</dbReference>
<comment type="catalytic activity">
    <reaction evidence="14 15">
        <text>2 oxidized [cytochrome P450] + NADPH = 2 reduced [cytochrome P450] + NADP(+) + H(+)</text>
        <dbReference type="Rhea" id="RHEA:24040"/>
        <dbReference type="Rhea" id="RHEA-COMP:14627"/>
        <dbReference type="Rhea" id="RHEA-COMP:14628"/>
        <dbReference type="ChEBI" id="CHEBI:15378"/>
        <dbReference type="ChEBI" id="CHEBI:55376"/>
        <dbReference type="ChEBI" id="CHEBI:57783"/>
        <dbReference type="ChEBI" id="CHEBI:58349"/>
        <dbReference type="ChEBI" id="CHEBI:60344"/>
        <dbReference type="EC" id="1.6.2.4"/>
    </reaction>
</comment>
<dbReference type="Gene3D" id="1.20.990.10">
    <property type="entry name" value="NADPH-cytochrome p450 Reductase, Chain A, domain 3"/>
    <property type="match status" value="1"/>
</dbReference>
<dbReference type="InterPro" id="IPR003097">
    <property type="entry name" value="CysJ-like_FAD-binding"/>
</dbReference>
<evidence type="ECO:0000256" key="14">
    <source>
        <dbReference type="ARBA" id="ARBA00049342"/>
    </source>
</evidence>
<dbReference type="Gene3D" id="2.40.30.10">
    <property type="entry name" value="Translation factors"/>
    <property type="match status" value="1"/>
</dbReference>
<evidence type="ECO:0000256" key="2">
    <source>
        <dbReference type="ARBA" id="ARBA00010018"/>
    </source>
</evidence>
<keyword evidence="10 15" id="KW-0249">Electron transport</keyword>
<dbReference type="InterPro" id="IPR036396">
    <property type="entry name" value="Cyt_P450_sf"/>
</dbReference>
<evidence type="ECO:0000256" key="15">
    <source>
        <dbReference type="PIRNR" id="PIRNR000209"/>
    </source>
</evidence>
<dbReference type="InterPro" id="IPR017927">
    <property type="entry name" value="FAD-bd_FR_type"/>
</dbReference>
<dbReference type="PRINTS" id="PR00371">
    <property type="entry name" value="FPNCR"/>
</dbReference>
<evidence type="ECO:0000256" key="17">
    <source>
        <dbReference type="SAM" id="MobiDB-lite"/>
    </source>
</evidence>
<evidence type="ECO:0000256" key="7">
    <source>
        <dbReference type="ARBA" id="ARBA00022723"/>
    </source>
</evidence>
<evidence type="ECO:0000256" key="9">
    <source>
        <dbReference type="ARBA" id="ARBA00022857"/>
    </source>
</evidence>
<gene>
    <name evidence="20" type="ORF">GGP41_001336</name>
</gene>
<dbReference type="InterPro" id="IPR001128">
    <property type="entry name" value="Cyt_P450"/>
</dbReference>
<dbReference type="GO" id="GO:0005829">
    <property type="term" value="C:cytosol"/>
    <property type="evidence" value="ECO:0007669"/>
    <property type="project" value="TreeGrafter"/>
</dbReference>
<comment type="similarity">
    <text evidence="2 15">In the N-terminal section; belongs to the cytochrome P450 family.</text>
</comment>
<evidence type="ECO:0000256" key="13">
    <source>
        <dbReference type="ARBA" id="ARBA00023033"/>
    </source>
</evidence>
<dbReference type="PANTHER" id="PTHR19384">
    <property type="entry name" value="NITRIC OXIDE SYNTHASE-RELATED"/>
    <property type="match status" value="1"/>
</dbReference>
<evidence type="ECO:0000256" key="6">
    <source>
        <dbReference type="ARBA" id="ARBA00022643"/>
    </source>
</evidence>
<dbReference type="GO" id="GO:0070330">
    <property type="term" value="F:aromatase activity"/>
    <property type="evidence" value="ECO:0007669"/>
    <property type="project" value="UniProtKB-UniRule"/>
</dbReference>
<keyword evidence="4 15" id="KW-0349">Heme</keyword>
<evidence type="ECO:0000256" key="3">
    <source>
        <dbReference type="ARBA" id="ARBA00022448"/>
    </source>
</evidence>
<feature type="domain" description="FAD-binding FR-type" evidence="19">
    <location>
        <begin position="713"/>
        <end position="957"/>
    </location>
</feature>
<keyword evidence="7 15" id="KW-0479">Metal-binding</keyword>
<evidence type="ECO:0000256" key="4">
    <source>
        <dbReference type="ARBA" id="ARBA00022617"/>
    </source>
</evidence>
<dbReference type="Gene3D" id="3.40.50.80">
    <property type="entry name" value="Nucleotide-binding domain of ferredoxin-NADP reductase (FNR) module"/>
    <property type="match status" value="1"/>
</dbReference>
<dbReference type="InterPro" id="IPR001094">
    <property type="entry name" value="Flavdoxin-like"/>
</dbReference>
<dbReference type="GO" id="GO:0010181">
    <property type="term" value="F:FMN binding"/>
    <property type="evidence" value="ECO:0007669"/>
    <property type="project" value="UniProtKB-UniRule"/>
</dbReference>
<feature type="region of interest" description="Disordered" evidence="17">
    <location>
        <begin position="502"/>
        <end position="524"/>
    </location>
</feature>
<comment type="catalytic activity">
    <reaction evidence="15">
        <text>an organic molecule + reduced [NADPH--hemoprotein reductase] + O2 = an alcohol + oxidized [NADPH--hemoprotein reductase] + H2O + H(+)</text>
        <dbReference type="Rhea" id="RHEA:17149"/>
        <dbReference type="Rhea" id="RHEA-COMP:11964"/>
        <dbReference type="Rhea" id="RHEA-COMP:11965"/>
        <dbReference type="ChEBI" id="CHEBI:15377"/>
        <dbReference type="ChEBI" id="CHEBI:15378"/>
        <dbReference type="ChEBI" id="CHEBI:15379"/>
        <dbReference type="ChEBI" id="CHEBI:30879"/>
        <dbReference type="ChEBI" id="CHEBI:57618"/>
        <dbReference type="ChEBI" id="CHEBI:58210"/>
        <dbReference type="ChEBI" id="CHEBI:142491"/>
        <dbReference type="EC" id="1.14.14.1"/>
    </reaction>
</comment>
<keyword evidence="3 15" id="KW-0813">Transport</keyword>
<dbReference type="GO" id="GO:0050660">
    <property type="term" value="F:flavin adenine dinucleotide binding"/>
    <property type="evidence" value="ECO:0007669"/>
    <property type="project" value="TreeGrafter"/>
</dbReference>
<dbReference type="GO" id="GO:0003958">
    <property type="term" value="F:NADPH-hemoprotein reductase activity"/>
    <property type="evidence" value="ECO:0007669"/>
    <property type="project" value="UniProtKB-UniRule"/>
</dbReference>
<dbReference type="PROSITE" id="PS50902">
    <property type="entry name" value="FLAVODOXIN_LIKE"/>
    <property type="match status" value="1"/>
</dbReference>
<dbReference type="SUPFAM" id="SSF52218">
    <property type="entry name" value="Flavoproteins"/>
    <property type="match status" value="1"/>
</dbReference>
<name>A0A8H6DRI5_COCSA</name>
<evidence type="ECO:0000313" key="21">
    <source>
        <dbReference type="Proteomes" id="UP000624244"/>
    </source>
</evidence>
<feature type="domain" description="Flavodoxin-like" evidence="18">
    <location>
        <begin position="539"/>
        <end position="679"/>
    </location>
</feature>
<evidence type="ECO:0000259" key="18">
    <source>
        <dbReference type="PROSITE" id="PS50902"/>
    </source>
</evidence>
<dbReference type="InterPro" id="IPR023173">
    <property type="entry name" value="NADPH_Cyt_P450_Rdtase_alpha"/>
</dbReference>
<dbReference type="SUPFAM" id="SSF48264">
    <property type="entry name" value="Cytochrome P450"/>
    <property type="match status" value="1"/>
</dbReference>
<dbReference type="InterPro" id="IPR008254">
    <property type="entry name" value="Flavodoxin/NO_synth"/>
</dbReference>
<dbReference type="EC" id="1.6.2.4" evidence="15"/>
<dbReference type="CDD" id="cd11068">
    <property type="entry name" value="CYP120A1"/>
    <property type="match status" value="1"/>
</dbReference>
<dbReference type="PROSITE" id="PS51384">
    <property type="entry name" value="FAD_FR"/>
    <property type="match status" value="1"/>
</dbReference>
<dbReference type="InterPro" id="IPR001433">
    <property type="entry name" value="OxRdtase_FAD/NAD-bd"/>
</dbReference>
<dbReference type="InterPro" id="IPR029039">
    <property type="entry name" value="Flavoprotein-like_sf"/>
</dbReference>
<comment type="caution">
    <text evidence="20">The sequence shown here is derived from an EMBL/GenBank/DDBJ whole genome shotgun (WGS) entry which is preliminary data.</text>
</comment>
<evidence type="ECO:0000256" key="16">
    <source>
        <dbReference type="PIRSR" id="PIRSR000209-1"/>
    </source>
</evidence>
<keyword evidence="8 15" id="KW-0274">FAD</keyword>
<dbReference type="PROSITE" id="PS00086">
    <property type="entry name" value="CYTOCHROME_P450"/>
    <property type="match status" value="1"/>
</dbReference>
<evidence type="ECO:0000256" key="8">
    <source>
        <dbReference type="ARBA" id="ARBA00022827"/>
    </source>
</evidence>
<evidence type="ECO:0000256" key="1">
    <source>
        <dbReference type="ARBA" id="ARBA00001971"/>
    </source>
</evidence>
<dbReference type="FunFam" id="1.10.630.10:FF:000040">
    <property type="entry name" value="Bifunctional cytochrome P450/NADPH--P450 reductase"/>
    <property type="match status" value="1"/>
</dbReference>
<dbReference type="InterPro" id="IPR017938">
    <property type="entry name" value="Riboflavin_synthase-like_b-brl"/>
</dbReference>